<dbReference type="Pfam" id="PF01261">
    <property type="entry name" value="AP_endonuc_2"/>
    <property type="match status" value="1"/>
</dbReference>
<dbReference type="PANTHER" id="PTHR12110:SF41">
    <property type="entry name" value="INOSOSE DEHYDRATASE"/>
    <property type="match status" value="1"/>
</dbReference>
<keyword evidence="1" id="KW-0732">Signal</keyword>
<dbReference type="PROSITE" id="PS51257">
    <property type="entry name" value="PROKAR_LIPOPROTEIN"/>
    <property type="match status" value="1"/>
</dbReference>
<dbReference type="InterPro" id="IPR036237">
    <property type="entry name" value="Xyl_isomerase-like_sf"/>
</dbReference>
<gene>
    <name evidence="3" type="ORF">GCM10023091_15580</name>
</gene>
<dbReference type="EMBL" id="BAABEY010000016">
    <property type="protein sequence ID" value="GAA4436963.1"/>
    <property type="molecule type" value="Genomic_DNA"/>
</dbReference>
<dbReference type="Pfam" id="PF07876">
    <property type="entry name" value="Dabb"/>
    <property type="match status" value="1"/>
</dbReference>
<dbReference type="PROSITE" id="PS51502">
    <property type="entry name" value="S_R_A_B_BARREL"/>
    <property type="match status" value="1"/>
</dbReference>
<dbReference type="PANTHER" id="PTHR12110">
    <property type="entry name" value="HYDROXYPYRUVATE ISOMERASE"/>
    <property type="match status" value="1"/>
</dbReference>
<feature type="signal peptide" evidence="1">
    <location>
        <begin position="1"/>
        <end position="18"/>
    </location>
</feature>
<dbReference type="Gene3D" id="3.20.20.150">
    <property type="entry name" value="Divalent-metal-dependent TIM barrel enzymes"/>
    <property type="match status" value="1"/>
</dbReference>
<comment type="caution">
    <text evidence="3">The sequence shown here is derived from an EMBL/GenBank/DDBJ whole genome shotgun (WGS) entry which is preliminary data.</text>
</comment>
<evidence type="ECO:0000313" key="3">
    <source>
        <dbReference type="EMBL" id="GAA4436963.1"/>
    </source>
</evidence>
<dbReference type="SUPFAM" id="SSF51658">
    <property type="entry name" value="Xylose isomerase-like"/>
    <property type="match status" value="1"/>
</dbReference>
<dbReference type="InterPro" id="IPR013097">
    <property type="entry name" value="Dabb"/>
</dbReference>
<dbReference type="SMART" id="SM00886">
    <property type="entry name" value="Dabb"/>
    <property type="match status" value="1"/>
</dbReference>
<dbReference type="Proteomes" id="UP001501508">
    <property type="component" value="Unassembled WGS sequence"/>
</dbReference>
<sequence length="400" mass="44900">MKIFACLIGAAFATGLFASCQSSQQKAEATQETALPWKTGVALYSFNKFPFPQTLEKADSAGLKFVEGFSFHQLGSEFDNKTLLSLNDAEIEKLKKFIEGKGLAMRSIYVADAKTPEQWKHYFEMGKKVGLEFFVSEPRPDEWDLLDSLGQQYGIKTAIHQHAKGESYYWHPDSVLKAAEGRPFIGACADVGHYTRSGLDPVACLKALENRLISLHLKDVAKAGEIKTDYVVIGQGVLDFKGIAKELKRQNFAGYVYIEQEANWFHNLPDVKAGYEYFMKAANSSNDAATTGTTEAHPQLEGIKHMVIFDLRHAKGSQEARSFLEDGKSILSAIPSVQNFQAYDQVSPKNDFTYGFSMIFKDQDGYEAYNQHPDHVAFVENRWKPEVTKFLEIDFEGFGR</sequence>
<feature type="domain" description="Stress-response A/B barrel" evidence="2">
    <location>
        <begin position="303"/>
        <end position="395"/>
    </location>
</feature>
<dbReference type="InterPro" id="IPR050312">
    <property type="entry name" value="IolE/XylAMocC-like"/>
</dbReference>
<proteinExistence type="predicted"/>
<dbReference type="SUPFAM" id="SSF54909">
    <property type="entry name" value="Dimeric alpha+beta barrel"/>
    <property type="match status" value="1"/>
</dbReference>
<name>A0ABP8LW45_9BACT</name>
<evidence type="ECO:0000313" key="4">
    <source>
        <dbReference type="Proteomes" id="UP001501508"/>
    </source>
</evidence>
<dbReference type="Gene3D" id="3.30.70.100">
    <property type="match status" value="1"/>
</dbReference>
<reference evidence="4" key="1">
    <citation type="journal article" date="2019" name="Int. J. Syst. Evol. Microbiol.">
        <title>The Global Catalogue of Microorganisms (GCM) 10K type strain sequencing project: providing services to taxonomists for standard genome sequencing and annotation.</title>
        <authorList>
            <consortium name="The Broad Institute Genomics Platform"/>
            <consortium name="The Broad Institute Genome Sequencing Center for Infectious Disease"/>
            <person name="Wu L."/>
            <person name="Ma J."/>
        </authorList>
    </citation>
    <scope>NUCLEOTIDE SEQUENCE [LARGE SCALE GENOMIC DNA]</scope>
    <source>
        <strain evidence="4">JCM 31920</strain>
    </source>
</reference>
<dbReference type="RefSeq" id="WP_345027775.1">
    <property type="nucleotide sequence ID" value="NZ_BAABEY010000016.1"/>
</dbReference>
<dbReference type="InterPro" id="IPR013022">
    <property type="entry name" value="Xyl_isomerase-like_TIM-brl"/>
</dbReference>
<protein>
    <recommendedName>
        <fullName evidence="2">Stress-response A/B barrel domain-containing protein</fullName>
    </recommendedName>
</protein>
<keyword evidence="4" id="KW-1185">Reference proteome</keyword>
<evidence type="ECO:0000259" key="2">
    <source>
        <dbReference type="PROSITE" id="PS51502"/>
    </source>
</evidence>
<accession>A0ABP8LW45</accession>
<organism evidence="3 4">
    <name type="scientific">Ravibacter arvi</name>
    <dbReference type="NCBI Taxonomy" id="2051041"/>
    <lineage>
        <taxon>Bacteria</taxon>
        <taxon>Pseudomonadati</taxon>
        <taxon>Bacteroidota</taxon>
        <taxon>Cytophagia</taxon>
        <taxon>Cytophagales</taxon>
        <taxon>Spirosomataceae</taxon>
        <taxon>Ravibacter</taxon>
    </lineage>
</organism>
<dbReference type="InterPro" id="IPR011008">
    <property type="entry name" value="Dimeric_a/b-barrel"/>
</dbReference>
<feature type="chain" id="PRO_5047005478" description="Stress-response A/B barrel domain-containing protein" evidence="1">
    <location>
        <begin position="19"/>
        <end position="400"/>
    </location>
</feature>
<evidence type="ECO:0000256" key="1">
    <source>
        <dbReference type="SAM" id="SignalP"/>
    </source>
</evidence>